<organism evidence="2 3">
    <name type="scientific">Cohnella kolymensis</name>
    <dbReference type="NCBI Taxonomy" id="1590652"/>
    <lineage>
        <taxon>Bacteria</taxon>
        <taxon>Bacillati</taxon>
        <taxon>Bacillota</taxon>
        <taxon>Bacilli</taxon>
        <taxon>Bacillales</taxon>
        <taxon>Paenibacillaceae</taxon>
        <taxon>Cohnella</taxon>
    </lineage>
</organism>
<gene>
    <name evidence="2" type="ORF">SD71_00265</name>
</gene>
<reference evidence="2 3" key="1">
    <citation type="submission" date="2014-12" db="EMBL/GenBank/DDBJ databases">
        <title>Draft genome sequence of Cohnella kolymensis strain B-2846.</title>
        <authorList>
            <person name="Karlyshev A.V."/>
            <person name="Kudryashova E.B."/>
        </authorList>
    </citation>
    <scope>NUCLEOTIDE SEQUENCE [LARGE SCALE GENOMIC DNA]</scope>
    <source>
        <strain evidence="2 3">VKM B-2846</strain>
    </source>
</reference>
<sequence length="71" mass="8358">MFKKVAFQKKLFISYSIVVTLIILSSSVAFYQYIIKTTEREAIKNLEQHAIKTSDQINTFFKTMDTWLCRS</sequence>
<evidence type="ECO:0000313" key="2">
    <source>
        <dbReference type="EMBL" id="KIL37212.1"/>
    </source>
</evidence>
<accession>A0ABR5A9Y1</accession>
<name>A0ABR5A9Y1_9BACL</name>
<protein>
    <submittedName>
        <fullName evidence="2">Uncharacterized protein</fullName>
    </submittedName>
</protein>
<evidence type="ECO:0000256" key="1">
    <source>
        <dbReference type="SAM" id="Phobius"/>
    </source>
</evidence>
<dbReference type="EMBL" id="JXAL01000001">
    <property type="protein sequence ID" value="KIL37212.1"/>
    <property type="molecule type" value="Genomic_DNA"/>
</dbReference>
<comment type="caution">
    <text evidence="2">The sequence shown here is derived from an EMBL/GenBank/DDBJ whole genome shotgun (WGS) entry which is preliminary data.</text>
</comment>
<keyword evidence="1" id="KW-0472">Membrane</keyword>
<evidence type="ECO:0000313" key="3">
    <source>
        <dbReference type="Proteomes" id="UP000054526"/>
    </source>
</evidence>
<keyword evidence="1" id="KW-0812">Transmembrane</keyword>
<keyword evidence="3" id="KW-1185">Reference proteome</keyword>
<proteinExistence type="predicted"/>
<feature type="transmembrane region" description="Helical" evidence="1">
    <location>
        <begin position="12"/>
        <end position="34"/>
    </location>
</feature>
<dbReference type="RefSeq" id="WP_041058264.1">
    <property type="nucleotide sequence ID" value="NZ_JXAL01000001.1"/>
</dbReference>
<keyword evidence="1" id="KW-1133">Transmembrane helix</keyword>
<dbReference type="Proteomes" id="UP000054526">
    <property type="component" value="Unassembled WGS sequence"/>
</dbReference>